<dbReference type="OMA" id="VSDDETW"/>
<dbReference type="EMBL" id="OVEO01000003">
    <property type="protein sequence ID" value="SPQ95053.1"/>
    <property type="molecule type" value="Genomic_DNA"/>
</dbReference>
<feature type="repeat" description="WD" evidence="3">
    <location>
        <begin position="445"/>
        <end position="486"/>
    </location>
</feature>
<dbReference type="PANTHER" id="PTHR14604">
    <property type="entry name" value="WD40 REPEAT PF20"/>
    <property type="match status" value="1"/>
</dbReference>
<evidence type="ECO:0000256" key="1">
    <source>
        <dbReference type="ARBA" id="ARBA00022574"/>
    </source>
</evidence>
<feature type="compositionally biased region" description="Basic and acidic residues" evidence="5">
    <location>
        <begin position="320"/>
        <end position="330"/>
    </location>
</feature>
<dbReference type="PANTHER" id="PTHR14604:SF3">
    <property type="entry name" value="SPERM-ASSOCIATED ANTIGEN 16 PROTEIN"/>
    <property type="match status" value="1"/>
</dbReference>
<evidence type="ECO:0000256" key="2">
    <source>
        <dbReference type="ARBA" id="ARBA00022737"/>
    </source>
</evidence>
<feature type="compositionally biased region" description="Low complexity" evidence="5">
    <location>
        <begin position="69"/>
        <end position="82"/>
    </location>
</feature>
<dbReference type="CDD" id="cd00200">
    <property type="entry name" value="WD40"/>
    <property type="match status" value="1"/>
</dbReference>
<feature type="repeat" description="WD" evidence="3">
    <location>
        <begin position="361"/>
        <end position="402"/>
    </location>
</feature>
<feature type="repeat" description="WD" evidence="3">
    <location>
        <begin position="487"/>
        <end position="528"/>
    </location>
</feature>
<dbReference type="InterPro" id="IPR020472">
    <property type="entry name" value="WD40_PAC1"/>
</dbReference>
<feature type="compositionally biased region" description="Acidic residues" evidence="5">
    <location>
        <begin position="39"/>
        <end position="50"/>
    </location>
</feature>
<evidence type="ECO:0000313" key="7">
    <source>
        <dbReference type="EMBL" id="SPQ95053.1"/>
    </source>
</evidence>
<organism evidence="6 8">
    <name type="scientific">Plasmodiophora brassicae</name>
    <name type="common">Clubroot disease agent</name>
    <dbReference type="NCBI Taxonomy" id="37360"/>
    <lineage>
        <taxon>Eukaryota</taxon>
        <taxon>Sar</taxon>
        <taxon>Rhizaria</taxon>
        <taxon>Endomyxa</taxon>
        <taxon>Phytomyxea</taxon>
        <taxon>Plasmodiophorida</taxon>
        <taxon>Plasmodiophoridae</taxon>
        <taxon>Plasmodiophora</taxon>
    </lineage>
</organism>
<keyword evidence="1 3" id="KW-0853">WD repeat</keyword>
<feature type="compositionally biased region" description="Low complexity" evidence="5">
    <location>
        <begin position="307"/>
        <end position="319"/>
    </location>
</feature>
<feature type="region of interest" description="Disordered" evidence="5">
    <location>
        <begin position="280"/>
        <end position="348"/>
    </location>
</feature>
<dbReference type="Proteomes" id="UP000290189">
    <property type="component" value="Unassembled WGS sequence"/>
</dbReference>
<feature type="repeat" description="WD" evidence="3">
    <location>
        <begin position="403"/>
        <end position="444"/>
    </location>
</feature>
<dbReference type="EMBL" id="CDSF01000100">
    <property type="protein sequence ID" value="CEP00271.1"/>
    <property type="molecule type" value="Genomic_DNA"/>
</dbReference>
<gene>
    <name evidence="6" type="ORF">PBRA_008005</name>
    <name evidence="7" type="ORF">PLBR_LOCUS2268</name>
</gene>
<feature type="compositionally biased region" description="Polar residues" evidence="5">
    <location>
        <begin position="292"/>
        <end position="305"/>
    </location>
</feature>
<feature type="repeat" description="WD" evidence="3">
    <location>
        <begin position="529"/>
        <end position="570"/>
    </location>
</feature>
<feature type="region of interest" description="Disordered" evidence="5">
    <location>
        <begin position="24"/>
        <end position="50"/>
    </location>
</feature>
<dbReference type="PROSITE" id="PS50294">
    <property type="entry name" value="WD_REPEATS_REGION"/>
    <property type="match status" value="6"/>
</dbReference>
<name>A0A0G4IZ16_PLABS</name>
<keyword evidence="4" id="KW-0175">Coiled coil</keyword>
<proteinExistence type="predicted"/>
<evidence type="ECO:0000313" key="8">
    <source>
        <dbReference type="Proteomes" id="UP000039324"/>
    </source>
</evidence>
<accession>A0A0G4IZ16</accession>
<feature type="region of interest" description="Disordered" evidence="5">
    <location>
        <begin position="69"/>
        <end position="111"/>
    </location>
</feature>
<dbReference type="SUPFAM" id="SSF50978">
    <property type="entry name" value="WD40 repeat-like"/>
    <property type="match status" value="1"/>
</dbReference>
<evidence type="ECO:0000313" key="6">
    <source>
        <dbReference type="EMBL" id="CEP00271.1"/>
    </source>
</evidence>
<evidence type="ECO:0000313" key="9">
    <source>
        <dbReference type="Proteomes" id="UP000290189"/>
    </source>
</evidence>
<sequence length="648" mass="70321">MASTDDAVAGPPLADDTFFFEEVEIDDDLDEGPGRYEEVPEVLSDDSDDREFDLRRAINSVKIDRAGATAAAGAVPRGAPSPDAAAAEGPRSPVASEAVGSAPQHALGKGPSAGAPVIDDFFRNFLLQHQFHSTLATFQAEYYEKSASISGAGPGVIPDVYRENQVLGAQLDQLRSDLQKAREQARSAKAVWDRLKKERDFHRLHHRRVVQEKNKLADDMKRLRAHYSTFKPTIKLLKEKYENTMKEKMMMKIERDKLLAQIDALQSQVKLLEGTDDSPAAIGAGAGRSGNPVESPSSVTRSQRSIPGAGAHHQQQQQRQQHEPAQRHTDTPYPPDRLPNPYADAHIEPGSIHKFGLQKTFKGHSMAVTDVASHPRKPVIATVSDDRSWKLWSVPSGDLIMSGEGHRDWIGACDMHPTGSLLATASADGTVKIWDFVDASCRVTLSDHSQVVWGCAFHSQGDFLVSCSTDHTAKAWDLATHRCRHTFRGHVDSVNAVQFQPFTSTFATASGDKTVSLWDLRSGLCTQTFFGHRNAVNHVTFNLGGTVVASCDADGLVKLWDTRTISQVLEIGPATPGTATSQTVFDRSGASIVAASDDGQVRVYDTTDALLQGTLAGHEDAVQCVALDATGALLISGASDCTFRVWSL</sequence>
<dbReference type="STRING" id="37360.A0A0G4IZ16"/>
<keyword evidence="7" id="KW-0496">Mitochondrion</keyword>
<evidence type="ECO:0000256" key="4">
    <source>
        <dbReference type="SAM" id="Coils"/>
    </source>
</evidence>
<dbReference type="Gene3D" id="2.130.10.10">
    <property type="entry name" value="YVTN repeat-like/Quinoprotein amine dehydrogenase"/>
    <property type="match status" value="3"/>
</dbReference>
<evidence type="ECO:0000256" key="5">
    <source>
        <dbReference type="SAM" id="MobiDB-lite"/>
    </source>
</evidence>
<dbReference type="OrthoDB" id="538223at2759"/>
<dbReference type="InterPro" id="IPR019775">
    <property type="entry name" value="WD40_repeat_CS"/>
</dbReference>
<dbReference type="PRINTS" id="PR00320">
    <property type="entry name" value="GPROTEINBRPT"/>
</dbReference>
<dbReference type="Pfam" id="PF00400">
    <property type="entry name" value="WD40"/>
    <property type="match status" value="6"/>
</dbReference>
<dbReference type="InterPro" id="IPR050995">
    <property type="entry name" value="WD-F-box_domain-protein"/>
</dbReference>
<dbReference type="SMART" id="SM00320">
    <property type="entry name" value="WD40"/>
    <property type="match status" value="7"/>
</dbReference>
<dbReference type="InterPro" id="IPR001680">
    <property type="entry name" value="WD40_rpt"/>
</dbReference>
<protein>
    <submittedName>
        <fullName evidence="6">Uncharacterized protein</fullName>
    </submittedName>
</protein>
<geneLocation type="mitochondrion" evidence="7"/>
<dbReference type="PROSITE" id="PS50082">
    <property type="entry name" value="WD_REPEATS_2"/>
    <property type="match status" value="6"/>
</dbReference>
<dbReference type="PROSITE" id="PS00678">
    <property type="entry name" value="WD_REPEATS_1"/>
    <property type="match status" value="2"/>
</dbReference>
<reference evidence="7 9" key="2">
    <citation type="submission" date="2018-03" db="EMBL/GenBank/DDBJ databases">
        <authorList>
            <person name="Fogelqvist J."/>
        </authorList>
    </citation>
    <scope>NUCLEOTIDE SEQUENCE [LARGE SCALE GENOMIC DNA]</scope>
</reference>
<dbReference type="Proteomes" id="UP000039324">
    <property type="component" value="Unassembled WGS sequence"/>
</dbReference>
<keyword evidence="8" id="KW-1185">Reference proteome</keyword>
<evidence type="ECO:0000256" key="3">
    <source>
        <dbReference type="PROSITE-ProRule" id="PRU00221"/>
    </source>
</evidence>
<feature type="coiled-coil region" evidence="4">
    <location>
        <begin position="234"/>
        <end position="275"/>
    </location>
</feature>
<dbReference type="AlphaFoldDB" id="A0A0G4IZ16"/>
<reference evidence="6 8" key="1">
    <citation type="submission" date="2015-02" db="EMBL/GenBank/DDBJ databases">
        <authorList>
            <person name="Chooi Y.-H."/>
        </authorList>
    </citation>
    <scope>NUCLEOTIDE SEQUENCE [LARGE SCALE GENOMIC DNA]</scope>
    <source>
        <strain evidence="6">E3</strain>
    </source>
</reference>
<dbReference type="InterPro" id="IPR036322">
    <property type="entry name" value="WD40_repeat_dom_sf"/>
</dbReference>
<feature type="repeat" description="WD" evidence="3">
    <location>
        <begin position="615"/>
        <end position="648"/>
    </location>
</feature>
<feature type="coiled-coil region" evidence="4">
    <location>
        <begin position="164"/>
        <end position="198"/>
    </location>
</feature>
<keyword evidence="2" id="KW-0677">Repeat</keyword>
<dbReference type="InterPro" id="IPR015943">
    <property type="entry name" value="WD40/YVTN_repeat-like_dom_sf"/>
</dbReference>